<dbReference type="Proteomes" id="UP000317421">
    <property type="component" value="Unassembled WGS sequence"/>
</dbReference>
<gene>
    <name evidence="2" type="ORF">Pla108_19010</name>
</gene>
<protein>
    <recommendedName>
        <fullName evidence="4">PEP-CTERM protein-sorting domain-containing protein</fullName>
    </recommendedName>
</protein>
<dbReference type="OrthoDB" id="250037at2"/>
<feature type="chain" id="PRO_5022812490" description="PEP-CTERM protein-sorting domain-containing protein" evidence="1">
    <location>
        <begin position="25"/>
        <end position="384"/>
    </location>
</feature>
<dbReference type="RefSeq" id="WP_146444656.1">
    <property type="nucleotide sequence ID" value="NZ_SJPR01000002.1"/>
</dbReference>
<keyword evidence="1" id="KW-0732">Signal</keyword>
<feature type="signal peptide" evidence="1">
    <location>
        <begin position="1"/>
        <end position="24"/>
    </location>
</feature>
<evidence type="ECO:0000313" key="2">
    <source>
        <dbReference type="EMBL" id="TWT97749.1"/>
    </source>
</evidence>
<evidence type="ECO:0008006" key="4">
    <source>
        <dbReference type="Google" id="ProtNLM"/>
    </source>
</evidence>
<accession>A0A5C6ADP9</accession>
<keyword evidence="3" id="KW-1185">Reference proteome</keyword>
<dbReference type="EMBL" id="SJPR01000002">
    <property type="protein sequence ID" value="TWT97749.1"/>
    <property type="molecule type" value="Genomic_DNA"/>
</dbReference>
<name>A0A5C6ADP9_9BACT</name>
<evidence type="ECO:0000313" key="3">
    <source>
        <dbReference type="Proteomes" id="UP000317421"/>
    </source>
</evidence>
<evidence type="ECO:0000256" key="1">
    <source>
        <dbReference type="SAM" id="SignalP"/>
    </source>
</evidence>
<organism evidence="2 3">
    <name type="scientific">Botrimarina colliarenosi</name>
    <dbReference type="NCBI Taxonomy" id="2528001"/>
    <lineage>
        <taxon>Bacteria</taxon>
        <taxon>Pseudomonadati</taxon>
        <taxon>Planctomycetota</taxon>
        <taxon>Planctomycetia</taxon>
        <taxon>Pirellulales</taxon>
        <taxon>Lacipirellulaceae</taxon>
        <taxon>Botrimarina</taxon>
    </lineage>
</organism>
<proteinExistence type="predicted"/>
<comment type="caution">
    <text evidence="2">The sequence shown here is derived from an EMBL/GenBank/DDBJ whole genome shotgun (WGS) entry which is preliminary data.</text>
</comment>
<reference evidence="2 3" key="1">
    <citation type="submission" date="2019-02" db="EMBL/GenBank/DDBJ databases">
        <title>Deep-cultivation of Planctomycetes and their phenomic and genomic characterization uncovers novel biology.</title>
        <authorList>
            <person name="Wiegand S."/>
            <person name="Jogler M."/>
            <person name="Boedeker C."/>
            <person name="Pinto D."/>
            <person name="Vollmers J."/>
            <person name="Rivas-Marin E."/>
            <person name="Kohn T."/>
            <person name="Peeters S.H."/>
            <person name="Heuer A."/>
            <person name="Rast P."/>
            <person name="Oberbeckmann S."/>
            <person name="Bunk B."/>
            <person name="Jeske O."/>
            <person name="Meyerdierks A."/>
            <person name="Storesund J.E."/>
            <person name="Kallscheuer N."/>
            <person name="Luecker S."/>
            <person name="Lage O.M."/>
            <person name="Pohl T."/>
            <person name="Merkel B.J."/>
            <person name="Hornburger P."/>
            <person name="Mueller R.-W."/>
            <person name="Bruemmer F."/>
            <person name="Labrenz M."/>
            <person name="Spormann A.M."/>
            <person name="Op Den Camp H."/>
            <person name="Overmann J."/>
            <person name="Amann R."/>
            <person name="Jetten M.S.M."/>
            <person name="Mascher T."/>
            <person name="Medema M.H."/>
            <person name="Devos D.P."/>
            <person name="Kaster A.-K."/>
            <person name="Ovreas L."/>
            <person name="Rohde M."/>
            <person name="Galperin M.Y."/>
            <person name="Jogler C."/>
        </authorList>
    </citation>
    <scope>NUCLEOTIDE SEQUENCE [LARGE SCALE GENOMIC DNA]</scope>
    <source>
        <strain evidence="2 3">Pla108</strain>
    </source>
</reference>
<sequence precursor="true">MAIKRTLQRLLTLACAVSPGLALGAEAYPVFTDPNSDGLGFGVTDAFVYGGYGIDVGGPFAVYNQNFSGPCCHGGGISVPVSNGENEINMSLDGPTNGDLNEDIPNTTPANSIFSTIGNPSGKLENGNVLRFSAWFKSDPLNPIVVDPQIQPVLKFEIWKEALSTNADTNGGQIQPTYGDKIFDQEQHGGALQIPVVDRAQWIDFNGDGQVIDGAAAGDGRVSQLSTEEWTLVETTYTINDFDWIGIGDDIYTVEDVEEVRAVMFLGDFAGNDLTGDGDGGNLLVDNLLVEVFRNAASVTANLNPVPDNETLVGDYNSDGFVNAADYTTWRDGDSPDSSQAGYDAWAANYGASAATSLAVPEPVAASMAALGLAVVAGRRRSNR</sequence>
<dbReference type="AlphaFoldDB" id="A0A5C6ADP9"/>